<evidence type="ECO:0008006" key="3">
    <source>
        <dbReference type="Google" id="ProtNLM"/>
    </source>
</evidence>
<gene>
    <name evidence="1" type="ORF">QCO44_11720</name>
</gene>
<proteinExistence type="predicted"/>
<evidence type="ECO:0000313" key="1">
    <source>
        <dbReference type="EMBL" id="MEX5286278.1"/>
    </source>
</evidence>
<keyword evidence="2" id="KW-1185">Reference proteome</keyword>
<sequence>MKEKQKIRVTVEALSPLILTAGNQADTFTETGDFLSGSILRGVLADRYIRANKLGRSAHEDEGFRRLFTGGLKFSAATSQRDGRRALCLPLSLQKHKVSGELSDLAFEKPEMGFKGFKGYGILEDGAIERVEAAKNISLHMSRNTDDKHRTRRGYFPGKERLAGKSTEGGIYNYESILPEQEFCGEISGEPQDLTALLDGLHLAGASFSCQIGKSRFTQYGHCRITFGEAVPLEAEAGGAGFAVQGESLWLRLDAPLLPFMAVARNARETLEEELLGQLMEEADSKDFCIGRIFAASDKASNFVGVWNMHRPAQFALAAGSLFELKKETPWSEKDKAALAAILADGCGARTEEGFGRLRPWTLQNFTLRKAAGREEAQRKAESPRAKTLVAAILRRRIQERIRLKAYEDVEALRTDLSGMTHAFARLETMLGARENLGEAIGRFRERFRNELREKSPLEKHLRSVKLDGQELRDLLEGRPTVRPPYASLDLGKDVPADLAADVDFKIPDIKTDGEIFYDYWLWFFRHARKRAVQQKKEAAD</sequence>
<name>A0ABV3X7V5_9FIRM</name>
<accession>A0ABV3X7V5</accession>
<reference evidence="1 2" key="1">
    <citation type="submission" date="2023-04" db="EMBL/GenBank/DDBJ databases">
        <title>Genome Sequence of Selenomonas sputigena ATCC 33150.</title>
        <authorList>
            <person name="Miller D.P."/>
            <person name="Anvari S."/>
            <person name="Polson S.W."/>
            <person name="Macdonald M."/>
            <person name="Mcdowell J.V."/>
        </authorList>
    </citation>
    <scope>NUCLEOTIDE SEQUENCE [LARGE SCALE GENOMIC DNA]</scope>
    <source>
        <strain evidence="1 2">ATCC 33150</strain>
    </source>
</reference>
<comment type="caution">
    <text evidence="1">The sequence shown here is derived from an EMBL/GenBank/DDBJ whole genome shotgun (WGS) entry which is preliminary data.</text>
</comment>
<dbReference type="RefSeq" id="WP_368847996.1">
    <property type="nucleotide sequence ID" value="NZ_CP194411.1"/>
</dbReference>
<dbReference type="Proteomes" id="UP001559623">
    <property type="component" value="Unassembled WGS sequence"/>
</dbReference>
<protein>
    <recommendedName>
        <fullName evidence="3">CRISPR-associated protein Csx10</fullName>
    </recommendedName>
</protein>
<organism evidence="1 2">
    <name type="scientific">Selenomonas sputigena</name>
    <dbReference type="NCBI Taxonomy" id="69823"/>
    <lineage>
        <taxon>Bacteria</taxon>
        <taxon>Bacillati</taxon>
        <taxon>Bacillota</taxon>
        <taxon>Negativicutes</taxon>
        <taxon>Selenomonadales</taxon>
        <taxon>Selenomonadaceae</taxon>
        <taxon>Selenomonas</taxon>
    </lineage>
</organism>
<evidence type="ECO:0000313" key="2">
    <source>
        <dbReference type="Proteomes" id="UP001559623"/>
    </source>
</evidence>
<dbReference type="EMBL" id="JARVLH010000009">
    <property type="protein sequence ID" value="MEX5286278.1"/>
    <property type="molecule type" value="Genomic_DNA"/>
</dbReference>